<keyword evidence="7 8" id="KW-0472">Membrane</keyword>
<evidence type="ECO:0000256" key="2">
    <source>
        <dbReference type="ARBA" id="ARBA00007776"/>
    </source>
</evidence>
<feature type="transmembrane region" description="Helical" evidence="8">
    <location>
        <begin position="38"/>
        <end position="56"/>
    </location>
</feature>
<dbReference type="InterPro" id="IPR007227">
    <property type="entry name" value="Cell_shape_determining_MreD"/>
</dbReference>
<evidence type="ECO:0000256" key="4">
    <source>
        <dbReference type="ARBA" id="ARBA00022692"/>
    </source>
</evidence>
<feature type="transmembrane region" description="Helical" evidence="8">
    <location>
        <begin position="107"/>
        <end position="136"/>
    </location>
</feature>
<reference evidence="9" key="1">
    <citation type="submission" date="2020-03" db="EMBL/GenBank/DDBJ databases">
        <title>Genome of Pelagibius litoralis DSM 21314T.</title>
        <authorList>
            <person name="Wang G."/>
        </authorList>
    </citation>
    <scope>NUCLEOTIDE SEQUENCE</scope>
    <source>
        <strain evidence="9">DSM 21314</strain>
    </source>
</reference>
<proteinExistence type="inferred from homology"/>
<comment type="subcellular location">
    <subcellularLocation>
        <location evidence="1">Cell membrane</location>
        <topology evidence="1">Multi-pass membrane protein</topology>
    </subcellularLocation>
</comment>
<dbReference type="AlphaFoldDB" id="A0A967C6P8"/>
<evidence type="ECO:0000313" key="10">
    <source>
        <dbReference type="Proteomes" id="UP000761264"/>
    </source>
</evidence>
<comment type="similarity">
    <text evidence="2">Belongs to the MreD family.</text>
</comment>
<dbReference type="Pfam" id="PF04093">
    <property type="entry name" value="MreD"/>
    <property type="match status" value="1"/>
</dbReference>
<dbReference type="GO" id="GO:0005886">
    <property type="term" value="C:plasma membrane"/>
    <property type="evidence" value="ECO:0007669"/>
    <property type="project" value="UniProtKB-SubCell"/>
</dbReference>
<evidence type="ECO:0000256" key="5">
    <source>
        <dbReference type="ARBA" id="ARBA00022960"/>
    </source>
</evidence>
<dbReference type="Proteomes" id="UP000761264">
    <property type="component" value="Unassembled WGS sequence"/>
</dbReference>
<feature type="transmembrane region" description="Helical" evidence="8">
    <location>
        <begin position="62"/>
        <end position="95"/>
    </location>
</feature>
<evidence type="ECO:0000256" key="1">
    <source>
        <dbReference type="ARBA" id="ARBA00004651"/>
    </source>
</evidence>
<sequence>MSQGVFHRLDGVARNISPFFVTLLLVLMALLPIRVTDFGPIVPAVALIGVFFWSVHRPDLMPIWAVFIIGFVQDLLTGGAWGPGIVGLLVAHALVAWQHRFFLAASFVLIWCVFMLVAAVAMAVTWMFTCMAMMTYIDPEPVFFQFLMTVAIYPCLAWVFLRGQRLFQR</sequence>
<dbReference type="NCBIfam" id="TIGR03426">
    <property type="entry name" value="shape_MreD"/>
    <property type="match status" value="1"/>
</dbReference>
<gene>
    <name evidence="9" type="primary">mreD</name>
    <name evidence="9" type="ORF">HBA54_08075</name>
</gene>
<keyword evidence="3" id="KW-1003">Cell membrane</keyword>
<dbReference type="EMBL" id="JAAQPH010000005">
    <property type="protein sequence ID" value="NIA68546.1"/>
    <property type="molecule type" value="Genomic_DNA"/>
</dbReference>
<dbReference type="GO" id="GO:0008360">
    <property type="term" value="P:regulation of cell shape"/>
    <property type="evidence" value="ECO:0007669"/>
    <property type="project" value="UniProtKB-KW"/>
</dbReference>
<evidence type="ECO:0000256" key="6">
    <source>
        <dbReference type="ARBA" id="ARBA00022989"/>
    </source>
</evidence>
<feature type="transmembrane region" description="Helical" evidence="8">
    <location>
        <begin position="142"/>
        <end position="161"/>
    </location>
</feature>
<name>A0A967C6P8_9PROT</name>
<comment type="caution">
    <text evidence="9">The sequence shown here is derived from an EMBL/GenBank/DDBJ whole genome shotgun (WGS) entry which is preliminary data.</text>
</comment>
<evidence type="ECO:0000256" key="3">
    <source>
        <dbReference type="ARBA" id="ARBA00022475"/>
    </source>
</evidence>
<dbReference type="RefSeq" id="WP_167223258.1">
    <property type="nucleotide sequence ID" value="NZ_JAAQPH010000005.1"/>
</dbReference>
<accession>A0A967C6P8</accession>
<keyword evidence="10" id="KW-1185">Reference proteome</keyword>
<keyword evidence="5" id="KW-0133">Cell shape</keyword>
<keyword evidence="6 8" id="KW-1133">Transmembrane helix</keyword>
<keyword evidence="4 8" id="KW-0812">Transmembrane</keyword>
<evidence type="ECO:0000313" key="9">
    <source>
        <dbReference type="EMBL" id="NIA68546.1"/>
    </source>
</evidence>
<organism evidence="9 10">
    <name type="scientific">Pelagibius litoralis</name>
    <dbReference type="NCBI Taxonomy" id="374515"/>
    <lineage>
        <taxon>Bacteria</taxon>
        <taxon>Pseudomonadati</taxon>
        <taxon>Pseudomonadota</taxon>
        <taxon>Alphaproteobacteria</taxon>
        <taxon>Rhodospirillales</taxon>
        <taxon>Rhodovibrionaceae</taxon>
        <taxon>Pelagibius</taxon>
    </lineage>
</organism>
<feature type="transmembrane region" description="Helical" evidence="8">
    <location>
        <begin position="12"/>
        <end position="31"/>
    </location>
</feature>
<evidence type="ECO:0000256" key="8">
    <source>
        <dbReference type="SAM" id="Phobius"/>
    </source>
</evidence>
<evidence type="ECO:0000256" key="7">
    <source>
        <dbReference type="ARBA" id="ARBA00023136"/>
    </source>
</evidence>
<protein>
    <submittedName>
        <fullName evidence="9">Rod shape-determining protein MreD</fullName>
    </submittedName>
</protein>